<evidence type="ECO:0008006" key="3">
    <source>
        <dbReference type="Google" id="ProtNLM"/>
    </source>
</evidence>
<sequence length="150" mass="16934">MKNITLCIVLFFCSFCNAQKWQPIYYIDYSYADRHLLRGGFEFIVMNDNHQNKLFLGTGYGIVNYNGKLHGIPDLHLSYNLGTVLFIKAGSSLYHAYSLAGISMLNTCDIGIGYSKSFNNSNVQIQGFTAGITFRLTNKENVYGRLKIGF</sequence>
<dbReference type="EMBL" id="FTOV01000017">
    <property type="protein sequence ID" value="SIT25963.1"/>
    <property type="molecule type" value="Genomic_DNA"/>
</dbReference>
<dbReference type="Proteomes" id="UP000185781">
    <property type="component" value="Unassembled WGS sequence"/>
</dbReference>
<accession>A0A1N7QSW3</accession>
<gene>
    <name evidence="1" type="ORF">SAMN05421785_11736</name>
</gene>
<dbReference type="AlphaFoldDB" id="A0A1N7QSW3"/>
<dbReference type="RefSeq" id="WP_139326219.1">
    <property type="nucleotide sequence ID" value="NZ_CP115857.1"/>
</dbReference>
<organism evidence="1 2">
    <name type="scientific">Chryseobacterium gambrini</name>
    <dbReference type="NCBI Taxonomy" id="373672"/>
    <lineage>
        <taxon>Bacteria</taxon>
        <taxon>Pseudomonadati</taxon>
        <taxon>Bacteroidota</taxon>
        <taxon>Flavobacteriia</taxon>
        <taxon>Flavobacteriales</taxon>
        <taxon>Weeksellaceae</taxon>
        <taxon>Chryseobacterium group</taxon>
        <taxon>Chryseobacterium</taxon>
    </lineage>
</organism>
<name>A0A1N7QSW3_9FLAO</name>
<evidence type="ECO:0000313" key="2">
    <source>
        <dbReference type="Proteomes" id="UP000185781"/>
    </source>
</evidence>
<dbReference type="STRING" id="373672.SAMN05421785_11736"/>
<dbReference type="OrthoDB" id="830908at2"/>
<evidence type="ECO:0000313" key="1">
    <source>
        <dbReference type="EMBL" id="SIT25963.1"/>
    </source>
</evidence>
<protein>
    <recommendedName>
        <fullName evidence="3">Outer membrane protein beta-barrel domain-containing protein</fullName>
    </recommendedName>
</protein>
<reference evidence="1 2" key="1">
    <citation type="submission" date="2017-01" db="EMBL/GenBank/DDBJ databases">
        <authorList>
            <person name="Mah S.A."/>
            <person name="Swanson W.J."/>
            <person name="Moy G.W."/>
            <person name="Vacquier V.D."/>
        </authorList>
    </citation>
    <scope>NUCLEOTIDE SEQUENCE [LARGE SCALE GENOMIC DNA]</scope>
    <source>
        <strain evidence="1 2">DSM 18014</strain>
    </source>
</reference>
<proteinExistence type="predicted"/>